<feature type="compositionally biased region" description="Polar residues" evidence="1">
    <location>
        <begin position="130"/>
        <end position="143"/>
    </location>
</feature>
<dbReference type="AlphaFoldDB" id="A0A5N6UF74"/>
<evidence type="ECO:0000256" key="1">
    <source>
        <dbReference type="SAM" id="MobiDB-lite"/>
    </source>
</evidence>
<keyword evidence="2" id="KW-1133">Transmembrane helix</keyword>
<feature type="compositionally biased region" description="Acidic residues" evidence="1">
    <location>
        <begin position="255"/>
        <end position="267"/>
    </location>
</feature>
<feature type="transmembrane region" description="Helical" evidence="2">
    <location>
        <begin position="535"/>
        <end position="558"/>
    </location>
</feature>
<feature type="compositionally biased region" description="Basic residues" evidence="1">
    <location>
        <begin position="584"/>
        <end position="593"/>
    </location>
</feature>
<dbReference type="Pfam" id="PF11204">
    <property type="entry name" value="DUF2985"/>
    <property type="match status" value="1"/>
</dbReference>
<evidence type="ECO:0008006" key="5">
    <source>
        <dbReference type="Google" id="ProtNLM"/>
    </source>
</evidence>
<feature type="region of interest" description="Disordered" evidence="1">
    <location>
        <begin position="581"/>
        <end position="616"/>
    </location>
</feature>
<sequence length="616" mass="69210">MDHIEPVDGSNGSSAEGPRPPSTTQPTSLQQRQRATSLRSRRPTIRLQRLPSLDNAIPQIQPGVSRGIANASSVNVASPPPAKGADEDSWQGNRRRSSSEPRPGRWSAPNPSALPRLPQDQMHPLMEEPSNLSPINLAPSSRPFSEVHPSTSPPPRVQRRGSLGLLRWTSEAAMNRFSRNRASASGAAPPSEADTTDNEYHPHVVDVLDVIDPEVSALSTLTNVQNSLFVPNLGPLINRNQTYALSPPRESSESTGEESTETEEGEEPIEKPLEGRPSLERPLTSLSAVLGKQDPQFAVLPEGSNLEGWTARDIEELNDHVRHMLHSRRSKFKRAMKGFGKYVSKPLGFLITLYATLITLFGLAWVLFLIGWINVGGRQLYIINVIDNVLVALFAIMGDGLAPFRAIDTYHMCFIAHYTFRTWKVRRKRRLPDLKDKNDLPTRREIDVDVEFGDTPKDEEYEFTVLNRLQQQKLIHHQTKLSKSHTFYKPHETLTHHAFPLRMLIAIVVLLDCHSMLQIALGACTWGISYHHRPFALTTVILCCSITCNITGGVLIMIGDRRTRKKDVVERLFREQLTKEAMKKVNKKKQKRQQKIDEQDEPRLSVSSRPKPYDGT</sequence>
<feature type="transmembrane region" description="Helical" evidence="2">
    <location>
        <begin position="504"/>
        <end position="529"/>
    </location>
</feature>
<feature type="compositionally biased region" description="Polar residues" evidence="1">
    <location>
        <begin position="24"/>
        <end position="38"/>
    </location>
</feature>
<feature type="compositionally biased region" description="Low complexity" evidence="1">
    <location>
        <begin position="179"/>
        <end position="193"/>
    </location>
</feature>
<dbReference type="PANTHER" id="PTHR35872">
    <property type="entry name" value="INTEGRAL MEMBRANE PROTEIN (AFU_ORTHOLOGUE AFUA_5G07110)"/>
    <property type="match status" value="1"/>
</dbReference>
<feature type="compositionally biased region" description="Basic and acidic residues" evidence="1">
    <location>
        <begin position="594"/>
        <end position="603"/>
    </location>
</feature>
<keyword evidence="2" id="KW-0812">Transmembrane</keyword>
<dbReference type="PANTHER" id="PTHR35872:SF2">
    <property type="entry name" value="INTEGRAL MEMBRANE PROTEIN (AFU_ORTHOLOGUE AFUA_5G07110)"/>
    <property type="match status" value="1"/>
</dbReference>
<evidence type="ECO:0000256" key="2">
    <source>
        <dbReference type="SAM" id="Phobius"/>
    </source>
</evidence>
<proteinExistence type="predicted"/>
<feature type="compositionally biased region" description="Basic and acidic residues" evidence="1">
    <location>
        <begin position="268"/>
        <end position="278"/>
    </location>
</feature>
<reference evidence="3 4" key="1">
    <citation type="submission" date="2019-04" db="EMBL/GenBank/DDBJ databases">
        <title>Friends and foes A comparative genomics study of 23 Aspergillus species from section Flavi.</title>
        <authorList>
            <consortium name="DOE Joint Genome Institute"/>
            <person name="Kjaerbolling I."/>
            <person name="Vesth T."/>
            <person name="Frisvad J.C."/>
            <person name="Nybo J.L."/>
            <person name="Theobald S."/>
            <person name="Kildgaard S."/>
            <person name="Isbrandt T."/>
            <person name="Kuo A."/>
            <person name="Sato A."/>
            <person name="Lyhne E.K."/>
            <person name="Kogle M.E."/>
            <person name="Wiebenga A."/>
            <person name="Kun R.S."/>
            <person name="Lubbers R.J."/>
            <person name="Makela M.R."/>
            <person name="Barry K."/>
            <person name="Chovatia M."/>
            <person name="Clum A."/>
            <person name="Daum C."/>
            <person name="Haridas S."/>
            <person name="He G."/>
            <person name="LaButti K."/>
            <person name="Lipzen A."/>
            <person name="Mondo S."/>
            <person name="Riley R."/>
            <person name="Salamov A."/>
            <person name="Simmons B.A."/>
            <person name="Magnuson J.K."/>
            <person name="Henrissat B."/>
            <person name="Mortensen U.H."/>
            <person name="Larsen T.O."/>
            <person name="Devries R.P."/>
            <person name="Grigoriev I.V."/>
            <person name="Machida M."/>
            <person name="Baker S.E."/>
            <person name="Andersen M.R."/>
        </authorList>
    </citation>
    <scope>NUCLEOTIDE SEQUENCE [LARGE SCALE GENOMIC DNA]</scope>
    <source>
        <strain evidence="3 4">CBS 117626</strain>
    </source>
</reference>
<feature type="transmembrane region" description="Helical" evidence="2">
    <location>
        <begin position="347"/>
        <end position="373"/>
    </location>
</feature>
<protein>
    <recommendedName>
        <fullName evidence="5">Integral membrane protein</fullName>
    </recommendedName>
</protein>
<feature type="transmembrane region" description="Helical" evidence="2">
    <location>
        <begin position="380"/>
        <end position="397"/>
    </location>
</feature>
<evidence type="ECO:0000313" key="3">
    <source>
        <dbReference type="EMBL" id="KAE8157264.1"/>
    </source>
</evidence>
<gene>
    <name evidence="3" type="ORF">BDV40DRAFT_52520</name>
</gene>
<keyword evidence="2" id="KW-0472">Membrane</keyword>
<dbReference type="InterPro" id="IPR021369">
    <property type="entry name" value="DUF2985"/>
</dbReference>
<dbReference type="Proteomes" id="UP000326950">
    <property type="component" value="Unassembled WGS sequence"/>
</dbReference>
<name>A0A5N6UF74_ASPTM</name>
<dbReference type="OrthoDB" id="3365211at2759"/>
<accession>A0A5N6UF74</accession>
<evidence type="ECO:0000313" key="4">
    <source>
        <dbReference type="Proteomes" id="UP000326950"/>
    </source>
</evidence>
<feature type="region of interest" description="Disordered" evidence="1">
    <location>
        <begin position="243"/>
        <end position="278"/>
    </location>
</feature>
<feature type="transmembrane region" description="Helical" evidence="2">
    <location>
        <begin position="403"/>
        <end position="420"/>
    </location>
</feature>
<dbReference type="EMBL" id="ML738729">
    <property type="protein sequence ID" value="KAE8157264.1"/>
    <property type="molecule type" value="Genomic_DNA"/>
</dbReference>
<organism evidence="3 4">
    <name type="scientific">Aspergillus tamarii</name>
    <dbReference type="NCBI Taxonomy" id="41984"/>
    <lineage>
        <taxon>Eukaryota</taxon>
        <taxon>Fungi</taxon>
        <taxon>Dikarya</taxon>
        <taxon>Ascomycota</taxon>
        <taxon>Pezizomycotina</taxon>
        <taxon>Eurotiomycetes</taxon>
        <taxon>Eurotiomycetidae</taxon>
        <taxon>Eurotiales</taxon>
        <taxon>Aspergillaceae</taxon>
        <taxon>Aspergillus</taxon>
        <taxon>Aspergillus subgen. Circumdati</taxon>
    </lineage>
</organism>
<feature type="region of interest" description="Disordered" evidence="1">
    <location>
        <begin position="179"/>
        <end position="199"/>
    </location>
</feature>
<keyword evidence="4" id="KW-1185">Reference proteome</keyword>
<feature type="region of interest" description="Disordered" evidence="1">
    <location>
        <begin position="1"/>
        <end position="161"/>
    </location>
</feature>